<reference evidence="2" key="1">
    <citation type="submission" date="2021-02" db="EMBL/GenBank/DDBJ databases">
        <authorList>
            <person name="Nowell W R."/>
        </authorList>
    </citation>
    <scope>NUCLEOTIDE SEQUENCE</scope>
</reference>
<gene>
    <name evidence="2" type="ORF">BYL167_LOCUS75774</name>
</gene>
<evidence type="ECO:0000313" key="3">
    <source>
        <dbReference type="Proteomes" id="UP000681967"/>
    </source>
</evidence>
<evidence type="ECO:0000313" key="2">
    <source>
        <dbReference type="EMBL" id="CAF5165361.1"/>
    </source>
</evidence>
<dbReference type="PANTHER" id="PTHR19863">
    <property type="entry name" value="NEMITIN (NEURONAL ENRICHED MAP INTERACTING PROTEIN) HOMOLOG"/>
    <property type="match status" value="1"/>
</dbReference>
<accession>A0A8S3GJS1</accession>
<dbReference type="Pfam" id="PF25602">
    <property type="entry name" value="WDR47_COR"/>
    <property type="match status" value="1"/>
</dbReference>
<evidence type="ECO:0000259" key="1">
    <source>
        <dbReference type="Pfam" id="PF25602"/>
    </source>
</evidence>
<dbReference type="InterPro" id="IPR057749">
    <property type="entry name" value="WDR47_COR"/>
</dbReference>
<organism evidence="2 3">
    <name type="scientific">Rotaria magnacalcarata</name>
    <dbReference type="NCBI Taxonomy" id="392030"/>
    <lineage>
        <taxon>Eukaryota</taxon>
        <taxon>Metazoa</taxon>
        <taxon>Spiralia</taxon>
        <taxon>Gnathifera</taxon>
        <taxon>Rotifera</taxon>
        <taxon>Eurotatoria</taxon>
        <taxon>Bdelloidea</taxon>
        <taxon>Philodinida</taxon>
        <taxon>Philodinidae</taxon>
        <taxon>Rotaria</taxon>
    </lineage>
</organism>
<sequence>RLIQLLVKGLLYESCVEHCQARATSTDETIDLTDPNSLLSNTRLSDTDVSLLSWLHALPTETFSCPFEQKSLALSIDRLQKPTLEATWAEHVLSTPFKPQTMFPFNATPTGKPRSTELMSRSLAPQYDGLSYGLIRSQIFGDYNRNFVNDM</sequence>
<name>A0A8S3GJS1_9BILA</name>
<dbReference type="Proteomes" id="UP000681967">
    <property type="component" value="Unassembled WGS sequence"/>
</dbReference>
<feature type="non-terminal residue" evidence="2">
    <location>
        <position position="151"/>
    </location>
</feature>
<feature type="non-terminal residue" evidence="2">
    <location>
        <position position="1"/>
    </location>
</feature>
<feature type="domain" description="WDR47 cross-over region" evidence="1">
    <location>
        <begin position="1"/>
        <end position="67"/>
    </location>
</feature>
<dbReference type="AlphaFoldDB" id="A0A8S3GJS1"/>
<dbReference type="EMBL" id="CAJOBH010271846">
    <property type="protein sequence ID" value="CAF5165361.1"/>
    <property type="molecule type" value="Genomic_DNA"/>
</dbReference>
<protein>
    <recommendedName>
        <fullName evidence="1">WDR47 cross-over region domain-containing protein</fullName>
    </recommendedName>
</protein>
<dbReference type="InterPro" id="IPR040067">
    <property type="entry name" value="WDR47"/>
</dbReference>
<proteinExistence type="predicted"/>
<dbReference type="PANTHER" id="PTHR19863:SF5">
    <property type="entry name" value="WD REPEAT-CONTAINING PROTEIN 47"/>
    <property type="match status" value="1"/>
</dbReference>
<comment type="caution">
    <text evidence="2">The sequence shown here is derived from an EMBL/GenBank/DDBJ whole genome shotgun (WGS) entry which is preliminary data.</text>
</comment>